<sequence>MRQAFSTAIEALAVNDVDAIVSAYGLTENDPDSALARTNQTPYEALFQGAQTSEMSGEKMSHIWPLIIETTRLWKQATSPEAKAKL</sequence>
<protein>
    <submittedName>
        <fullName evidence="1">Uncharacterized protein</fullName>
    </submittedName>
</protein>
<evidence type="ECO:0000313" key="2">
    <source>
        <dbReference type="Proteomes" id="UP000027920"/>
    </source>
</evidence>
<reference evidence="1 2" key="1">
    <citation type="submission" date="2013-03" db="EMBL/GenBank/DDBJ databases">
        <title>The Genome Sequence of Exophiala aquamarina CBS 119918.</title>
        <authorList>
            <consortium name="The Broad Institute Genomics Platform"/>
            <person name="Cuomo C."/>
            <person name="de Hoog S."/>
            <person name="Gorbushina A."/>
            <person name="Walker B."/>
            <person name="Young S.K."/>
            <person name="Zeng Q."/>
            <person name="Gargeya S."/>
            <person name="Fitzgerald M."/>
            <person name="Haas B."/>
            <person name="Abouelleil A."/>
            <person name="Allen A.W."/>
            <person name="Alvarado L."/>
            <person name="Arachchi H.M."/>
            <person name="Berlin A.M."/>
            <person name="Chapman S.B."/>
            <person name="Gainer-Dewar J."/>
            <person name="Goldberg J."/>
            <person name="Griggs A."/>
            <person name="Gujja S."/>
            <person name="Hansen M."/>
            <person name="Howarth C."/>
            <person name="Imamovic A."/>
            <person name="Ireland A."/>
            <person name="Larimer J."/>
            <person name="McCowan C."/>
            <person name="Murphy C."/>
            <person name="Pearson M."/>
            <person name="Poon T.W."/>
            <person name="Priest M."/>
            <person name="Roberts A."/>
            <person name="Saif S."/>
            <person name="Shea T."/>
            <person name="Sisk P."/>
            <person name="Sykes S."/>
            <person name="Wortman J."/>
            <person name="Nusbaum C."/>
            <person name="Birren B."/>
        </authorList>
    </citation>
    <scope>NUCLEOTIDE SEQUENCE [LARGE SCALE GENOMIC DNA]</scope>
    <source>
        <strain evidence="1 2">CBS 119918</strain>
    </source>
</reference>
<dbReference type="OrthoDB" id="10433646at2759"/>
<dbReference type="GeneID" id="25286214"/>
<proteinExistence type="predicted"/>
<dbReference type="STRING" id="1182545.A0A072NZL7"/>
<evidence type="ECO:0000313" key="1">
    <source>
        <dbReference type="EMBL" id="KEF52473.1"/>
    </source>
</evidence>
<dbReference type="RefSeq" id="XP_013255063.1">
    <property type="nucleotide sequence ID" value="XM_013399609.1"/>
</dbReference>
<name>A0A072NZL7_9EURO</name>
<organism evidence="1 2">
    <name type="scientific">Exophiala aquamarina CBS 119918</name>
    <dbReference type="NCBI Taxonomy" id="1182545"/>
    <lineage>
        <taxon>Eukaryota</taxon>
        <taxon>Fungi</taxon>
        <taxon>Dikarya</taxon>
        <taxon>Ascomycota</taxon>
        <taxon>Pezizomycotina</taxon>
        <taxon>Eurotiomycetes</taxon>
        <taxon>Chaetothyriomycetidae</taxon>
        <taxon>Chaetothyriales</taxon>
        <taxon>Herpotrichiellaceae</taxon>
        <taxon>Exophiala</taxon>
    </lineage>
</organism>
<comment type="caution">
    <text evidence="1">The sequence shown here is derived from an EMBL/GenBank/DDBJ whole genome shotgun (WGS) entry which is preliminary data.</text>
</comment>
<dbReference type="Proteomes" id="UP000027920">
    <property type="component" value="Unassembled WGS sequence"/>
</dbReference>
<gene>
    <name evidence="1" type="ORF">A1O9_11315</name>
</gene>
<keyword evidence="2" id="KW-1185">Reference proteome</keyword>
<dbReference type="EMBL" id="AMGV01000017">
    <property type="protein sequence ID" value="KEF52473.1"/>
    <property type="molecule type" value="Genomic_DNA"/>
</dbReference>
<dbReference type="AlphaFoldDB" id="A0A072NZL7"/>
<dbReference type="VEuPathDB" id="FungiDB:A1O9_11315"/>
<dbReference type="HOGENOM" id="CLU_2497900_0_0_1"/>
<accession>A0A072NZL7</accession>